<evidence type="ECO:0000256" key="3">
    <source>
        <dbReference type="ARBA" id="ARBA00022679"/>
    </source>
</evidence>
<dbReference type="InterPro" id="IPR029063">
    <property type="entry name" value="SAM-dependent_MTases_sf"/>
</dbReference>
<reference evidence="7 8" key="1">
    <citation type="submission" date="2016-10" db="EMBL/GenBank/DDBJ databases">
        <authorList>
            <person name="de Groot N.N."/>
        </authorList>
    </citation>
    <scope>NUCLEOTIDE SEQUENCE [LARGE SCALE GENOMIC DNA]</scope>
    <source>
        <strain evidence="7 8">DSM 23142</strain>
    </source>
</reference>
<dbReference type="GO" id="GO:0008170">
    <property type="term" value="F:N-methyltransferase activity"/>
    <property type="evidence" value="ECO:0007669"/>
    <property type="project" value="UniProtKB-ARBA"/>
</dbReference>
<evidence type="ECO:0000259" key="5">
    <source>
        <dbReference type="Pfam" id="PF05175"/>
    </source>
</evidence>
<evidence type="ECO:0000256" key="1">
    <source>
        <dbReference type="ARBA" id="ARBA00006149"/>
    </source>
</evidence>
<keyword evidence="3 7" id="KW-0808">Transferase</keyword>
<dbReference type="GO" id="GO:0032259">
    <property type="term" value="P:methylation"/>
    <property type="evidence" value="ECO:0007669"/>
    <property type="project" value="UniProtKB-KW"/>
</dbReference>
<feature type="domain" description="DUF7059" evidence="6">
    <location>
        <begin position="69"/>
        <end position="148"/>
    </location>
</feature>
<dbReference type="PANTHER" id="PTHR45875:SF1">
    <property type="entry name" value="METHYLTRANSFERASE N6AMT1"/>
    <property type="match status" value="1"/>
</dbReference>
<evidence type="ECO:0000313" key="8">
    <source>
        <dbReference type="Proteomes" id="UP000199009"/>
    </source>
</evidence>
<dbReference type="AlphaFoldDB" id="A0A1G7UU24"/>
<dbReference type="EMBL" id="LT629692">
    <property type="protein sequence ID" value="SDG50997.1"/>
    <property type="molecule type" value="Genomic_DNA"/>
</dbReference>
<feature type="domain" description="Methyltransferase small" evidence="5">
    <location>
        <begin position="212"/>
        <end position="335"/>
    </location>
</feature>
<dbReference type="GO" id="GO:0008276">
    <property type="term" value="F:protein methyltransferase activity"/>
    <property type="evidence" value="ECO:0007669"/>
    <property type="project" value="TreeGrafter"/>
</dbReference>
<sequence>MPRLATRVPGGGAVRVMENQVRFYGPHLRGPRVTARDPRCARLRRLNGRVLPEPNPSLCRALAADLGMAGFGSDELRAAWGAAADDGIGRGLRGPALRRLGGRTDPLAVLGRLFVLGMPEPADALAAAVPRTGLAGLERLGLIVHDPQDGAGLVRPRAIVRPQSFVDDARSPEGAGQWWVASDLDEAAVDGPLPEDHVLGVGGASLTLAGLQLPTPATRVLDLGAGCGIQALRARRYADAVVATDISERALRFTRMNALLNDIDAIDTRAGSLFDPVRGEQFDRIVSNPPFVITPRTPGVPVYEYRDGGLVGDALVEAFVTGVGEHLQPGGTAQILGNWESRDGMPGLDRFREWVDASPVPLDAWVIERETIDPLAYAELWVRDGATLPGTPDHERLIGAWLDDFAARGVDAIGFGYVLLRRPIDGAPTLARYEQAAQPLDPTVPLGAHLAEALAAFDRLSGLDDDDLAAAVLLVAADVTEARHHLPGAEAPSVIELRQGGGLARTLPADPATAALVGACDGDLAVGVLIDAIASLLEADAGDLRTGLLPAVRELVFTGFLRFAD</sequence>
<evidence type="ECO:0000256" key="2">
    <source>
        <dbReference type="ARBA" id="ARBA00022603"/>
    </source>
</evidence>
<keyword evidence="2 7" id="KW-0489">Methyltransferase</keyword>
<dbReference type="STRING" id="370764.SAMN04489810_0491"/>
<dbReference type="PROSITE" id="PS00092">
    <property type="entry name" value="N6_MTASE"/>
    <property type="match status" value="1"/>
</dbReference>
<dbReference type="InterPro" id="IPR055487">
    <property type="entry name" value="DUF7059"/>
</dbReference>
<dbReference type="Pfam" id="PF05175">
    <property type="entry name" value="MTS"/>
    <property type="match status" value="1"/>
</dbReference>
<protein>
    <submittedName>
        <fullName evidence="7">Methyltransferase small domain-containing protein</fullName>
    </submittedName>
</protein>
<evidence type="ECO:0000313" key="7">
    <source>
        <dbReference type="EMBL" id="SDG50997.1"/>
    </source>
</evidence>
<dbReference type="GO" id="GO:0003676">
    <property type="term" value="F:nucleic acid binding"/>
    <property type="evidence" value="ECO:0007669"/>
    <property type="project" value="InterPro"/>
</dbReference>
<comment type="similarity">
    <text evidence="1">Belongs to the eukaryotic/archaeal PrmC-related family.</text>
</comment>
<dbReference type="GO" id="GO:0035657">
    <property type="term" value="C:eRF1 methyltransferase complex"/>
    <property type="evidence" value="ECO:0007669"/>
    <property type="project" value="TreeGrafter"/>
</dbReference>
<dbReference type="Pfam" id="PF23186">
    <property type="entry name" value="DUF7059"/>
    <property type="match status" value="1"/>
</dbReference>
<dbReference type="Proteomes" id="UP000199009">
    <property type="component" value="Chromosome I"/>
</dbReference>
<dbReference type="Gene3D" id="3.40.50.150">
    <property type="entry name" value="Vaccinia Virus protein VP39"/>
    <property type="match status" value="1"/>
</dbReference>
<dbReference type="InterPro" id="IPR007848">
    <property type="entry name" value="Small_mtfrase_dom"/>
</dbReference>
<evidence type="ECO:0000259" key="6">
    <source>
        <dbReference type="Pfam" id="PF23186"/>
    </source>
</evidence>
<name>A0A1G7UU24_9MICO</name>
<proteinExistence type="inferred from homology"/>
<keyword evidence="4" id="KW-0949">S-adenosyl-L-methionine</keyword>
<organism evidence="7 8">
    <name type="scientific">Microbacterium pygmaeum</name>
    <dbReference type="NCBI Taxonomy" id="370764"/>
    <lineage>
        <taxon>Bacteria</taxon>
        <taxon>Bacillati</taxon>
        <taxon>Actinomycetota</taxon>
        <taxon>Actinomycetes</taxon>
        <taxon>Micrococcales</taxon>
        <taxon>Microbacteriaceae</taxon>
        <taxon>Microbacterium</taxon>
    </lineage>
</organism>
<dbReference type="InterPro" id="IPR052190">
    <property type="entry name" value="Euk-Arch_PrmC-MTase"/>
</dbReference>
<keyword evidence="8" id="KW-1185">Reference proteome</keyword>
<dbReference type="PANTHER" id="PTHR45875">
    <property type="entry name" value="METHYLTRANSFERASE N6AMT1"/>
    <property type="match status" value="1"/>
</dbReference>
<dbReference type="SUPFAM" id="SSF53335">
    <property type="entry name" value="S-adenosyl-L-methionine-dependent methyltransferases"/>
    <property type="match status" value="1"/>
</dbReference>
<dbReference type="GO" id="GO:0008757">
    <property type="term" value="F:S-adenosylmethionine-dependent methyltransferase activity"/>
    <property type="evidence" value="ECO:0007669"/>
    <property type="project" value="TreeGrafter"/>
</dbReference>
<gene>
    <name evidence="7" type="ORF">SAMN04489810_0491</name>
</gene>
<evidence type="ECO:0000256" key="4">
    <source>
        <dbReference type="ARBA" id="ARBA00022691"/>
    </source>
</evidence>
<accession>A0A1G7UU24</accession>
<dbReference type="InterPro" id="IPR002052">
    <property type="entry name" value="DNA_methylase_N6_adenine_CS"/>
</dbReference>
<dbReference type="CDD" id="cd02440">
    <property type="entry name" value="AdoMet_MTases"/>
    <property type="match status" value="1"/>
</dbReference>